<organism evidence="1 2">
    <name type="scientific">Folsomia candida</name>
    <name type="common">Springtail</name>
    <dbReference type="NCBI Taxonomy" id="158441"/>
    <lineage>
        <taxon>Eukaryota</taxon>
        <taxon>Metazoa</taxon>
        <taxon>Ecdysozoa</taxon>
        <taxon>Arthropoda</taxon>
        <taxon>Hexapoda</taxon>
        <taxon>Collembola</taxon>
        <taxon>Entomobryomorpha</taxon>
        <taxon>Isotomoidea</taxon>
        <taxon>Isotomidae</taxon>
        <taxon>Proisotominae</taxon>
        <taxon>Folsomia</taxon>
    </lineage>
</organism>
<dbReference type="AlphaFoldDB" id="A0A226EK12"/>
<protein>
    <recommendedName>
        <fullName evidence="3">PhoU domain-containing protein</fullName>
    </recommendedName>
</protein>
<evidence type="ECO:0008006" key="3">
    <source>
        <dbReference type="Google" id="ProtNLM"/>
    </source>
</evidence>
<gene>
    <name evidence="1" type="ORF">Fcan01_06577</name>
</gene>
<accession>A0A226EK12</accession>
<dbReference type="EMBL" id="LNIX01000003">
    <property type="protein sequence ID" value="OXA57799.1"/>
    <property type="molecule type" value="Genomic_DNA"/>
</dbReference>
<comment type="caution">
    <text evidence="1">The sequence shown here is derived from an EMBL/GenBank/DDBJ whole genome shotgun (WGS) entry which is preliminary data.</text>
</comment>
<evidence type="ECO:0000313" key="1">
    <source>
        <dbReference type="EMBL" id="OXA57799.1"/>
    </source>
</evidence>
<sequence length="137" mass="15347">MEIILVPAEIDWTKIKDKITEVEKSIRHAVNIVLSETHKVDQDASNDVKIRIEPMVDEVHKIIAGISQTIDAKELMDAEVDSAMGEIFRILSNMISSIKPDVRSLPGSVKDVIFIELIQTRCAVVKICSEIMILAKH</sequence>
<reference evidence="1 2" key="1">
    <citation type="submission" date="2015-12" db="EMBL/GenBank/DDBJ databases">
        <title>The genome of Folsomia candida.</title>
        <authorList>
            <person name="Faddeeva A."/>
            <person name="Derks M.F."/>
            <person name="Anvar Y."/>
            <person name="Smit S."/>
            <person name="Van Straalen N."/>
            <person name="Roelofs D."/>
        </authorList>
    </citation>
    <scope>NUCLEOTIDE SEQUENCE [LARGE SCALE GENOMIC DNA]</scope>
    <source>
        <strain evidence="1 2">VU population</strain>
        <tissue evidence="1">Whole body</tissue>
    </source>
</reference>
<proteinExistence type="predicted"/>
<evidence type="ECO:0000313" key="2">
    <source>
        <dbReference type="Proteomes" id="UP000198287"/>
    </source>
</evidence>
<keyword evidence="2" id="KW-1185">Reference proteome</keyword>
<name>A0A226EK12_FOLCA</name>
<dbReference type="Proteomes" id="UP000198287">
    <property type="component" value="Unassembled WGS sequence"/>
</dbReference>